<keyword evidence="7 9" id="KW-0560">Oxidoreductase</keyword>
<dbReference type="Pfam" id="PF14748">
    <property type="entry name" value="P5CR_dimer"/>
    <property type="match status" value="1"/>
</dbReference>
<dbReference type="NCBIfam" id="TIGR00112">
    <property type="entry name" value="proC"/>
    <property type="match status" value="1"/>
</dbReference>
<dbReference type="GO" id="GO:0055129">
    <property type="term" value="P:L-proline biosynthetic process"/>
    <property type="evidence" value="ECO:0007669"/>
    <property type="project" value="UniProtKB-UniRule"/>
</dbReference>
<dbReference type="PANTHER" id="PTHR11645">
    <property type="entry name" value="PYRROLINE-5-CARBOXYLATE REDUCTASE"/>
    <property type="match status" value="1"/>
</dbReference>
<dbReference type="PANTHER" id="PTHR11645:SF0">
    <property type="entry name" value="PYRROLINE-5-CARBOXYLATE REDUCTASE 3"/>
    <property type="match status" value="1"/>
</dbReference>
<dbReference type="Gene3D" id="3.40.50.720">
    <property type="entry name" value="NAD(P)-binding Rossmann-like Domain"/>
    <property type="match status" value="1"/>
</dbReference>
<organism evidence="14 15">
    <name type="scientific">Vagococcus fessus</name>
    <dbReference type="NCBI Taxonomy" id="120370"/>
    <lineage>
        <taxon>Bacteria</taxon>
        <taxon>Bacillati</taxon>
        <taxon>Bacillota</taxon>
        <taxon>Bacilli</taxon>
        <taxon>Lactobacillales</taxon>
        <taxon>Enterococcaceae</taxon>
        <taxon>Vagococcus</taxon>
    </lineage>
</organism>
<protein>
    <recommendedName>
        <fullName evidence="9 10">Pyrroline-5-carboxylate reductase</fullName>
        <shortName evidence="9">P5C reductase</shortName>
        <shortName evidence="9">P5CR</shortName>
        <ecNumber evidence="9 10">1.5.1.2</ecNumber>
    </recommendedName>
    <alternativeName>
        <fullName evidence="9">PCA reductase</fullName>
    </alternativeName>
</protein>
<evidence type="ECO:0000256" key="3">
    <source>
        <dbReference type="ARBA" id="ARBA00022490"/>
    </source>
</evidence>
<comment type="subcellular location">
    <subcellularLocation>
        <location evidence="1 9">Cytoplasm</location>
    </subcellularLocation>
</comment>
<evidence type="ECO:0000256" key="4">
    <source>
        <dbReference type="ARBA" id="ARBA00022605"/>
    </source>
</evidence>
<dbReference type="Proteomes" id="UP000287101">
    <property type="component" value="Unassembled WGS sequence"/>
</dbReference>
<dbReference type="GO" id="GO:0005737">
    <property type="term" value="C:cytoplasm"/>
    <property type="evidence" value="ECO:0007669"/>
    <property type="project" value="UniProtKB-SubCell"/>
</dbReference>
<evidence type="ECO:0000256" key="10">
    <source>
        <dbReference type="NCBIfam" id="TIGR00112"/>
    </source>
</evidence>
<name>A0A430A6K8_9ENTE</name>
<evidence type="ECO:0000313" key="15">
    <source>
        <dbReference type="Proteomes" id="UP000287101"/>
    </source>
</evidence>
<comment type="pathway">
    <text evidence="9">Amino-acid biosynthesis; L-proline biosynthesis; L-proline from L-glutamate 5-semialdehyde: step 1/1.</text>
</comment>
<dbReference type="SUPFAM" id="SSF51735">
    <property type="entry name" value="NAD(P)-binding Rossmann-fold domains"/>
    <property type="match status" value="1"/>
</dbReference>
<evidence type="ECO:0000256" key="5">
    <source>
        <dbReference type="ARBA" id="ARBA00022650"/>
    </source>
</evidence>
<evidence type="ECO:0000256" key="2">
    <source>
        <dbReference type="ARBA" id="ARBA00005525"/>
    </source>
</evidence>
<keyword evidence="3 9" id="KW-0963">Cytoplasm</keyword>
<dbReference type="SUPFAM" id="SSF48179">
    <property type="entry name" value="6-phosphogluconate dehydrogenase C-terminal domain-like"/>
    <property type="match status" value="1"/>
</dbReference>
<comment type="caution">
    <text evidence="14">The sequence shown here is derived from an EMBL/GenBank/DDBJ whole genome shotgun (WGS) entry which is preliminary data.</text>
</comment>
<dbReference type="FunFam" id="1.10.3730.10:FF:000001">
    <property type="entry name" value="Pyrroline-5-carboxylate reductase"/>
    <property type="match status" value="1"/>
</dbReference>
<comment type="similarity">
    <text evidence="2 9">Belongs to the pyrroline-5-carboxylate reductase family.</text>
</comment>
<dbReference type="OrthoDB" id="9805754at2"/>
<dbReference type="Pfam" id="PF03807">
    <property type="entry name" value="F420_oxidored"/>
    <property type="match status" value="1"/>
</dbReference>
<reference evidence="14 15" key="1">
    <citation type="submission" date="2017-05" db="EMBL/GenBank/DDBJ databases">
        <title>Vagococcus spp. assemblies.</title>
        <authorList>
            <person name="Gulvik C.A."/>
        </authorList>
    </citation>
    <scope>NUCLEOTIDE SEQUENCE [LARGE SCALE GENOMIC DNA]</scope>
    <source>
        <strain evidence="14 15">CCUG 41755</strain>
    </source>
</reference>
<dbReference type="InterPro" id="IPR036291">
    <property type="entry name" value="NAD(P)-bd_dom_sf"/>
</dbReference>
<dbReference type="InterPro" id="IPR000304">
    <property type="entry name" value="Pyrroline-COOH_reductase"/>
</dbReference>
<dbReference type="EC" id="1.5.1.2" evidence="9 10"/>
<gene>
    <name evidence="9" type="primary">proC</name>
    <name evidence="14" type="ORF">CBF31_09050</name>
</gene>
<proteinExistence type="inferred from homology"/>
<dbReference type="Gene3D" id="1.10.3730.10">
    <property type="entry name" value="ProC C-terminal domain-like"/>
    <property type="match status" value="1"/>
</dbReference>
<evidence type="ECO:0000256" key="9">
    <source>
        <dbReference type="HAMAP-Rule" id="MF_01925"/>
    </source>
</evidence>
<keyword evidence="6 9" id="KW-0521">NADP</keyword>
<feature type="domain" description="Pyrroline-5-carboxylate reductase dimerisation" evidence="13">
    <location>
        <begin position="163"/>
        <end position="267"/>
    </location>
</feature>
<evidence type="ECO:0000256" key="7">
    <source>
        <dbReference type="ARBA" id="ARBA00023002"/>
    </source>
</evidence>
<dbReference type="GO" id="GO:0004735">
    <property type="term" value="F:pyrroline-5-carboxylate reductase activity"/>
    <property type="evidence" value="ECO:0007669"/>
    <property type="project" value="UniProtKB-UniRule"/>
</dbReference>
<dbReference type="PIRSF" id="PIRSF000193">
    <property type="entry name" value="Pyrrol-5-carb_rd"/>
    <property type="match status" value="1"/>
</dbReference>
<feature type="binding site" evidence="11">
    <location>
        <begin position="68"/>
        <end position="71"/>
    </location>
    <ligand>
        <name>NADP(+)</name>
        <dbReference type="ChEBI" id="CHEBI:58349"/>
    </ligand>
</feature>
<evidence type="ECO:0000256" key="1">
    <source>
        <dbReference type="ARBA" id="ARBA00004496"/>
    </source>
</evidence>
<dbReference type="InterPro" id="IPR008927">
    <property type="entry name" value="6-PGluconate_DH-like_C_sf"/>
</dbReference>
<dbReference type="InterPro" id="IPR029036">
    <property type="entry name" value="P5CR_dimer"/>
</dbReference>
<feature type="binding site" evidence="11">
    <location>
        <begin position="6"/>
        <end position="11"/>
    </location>
    <ligand>
        <name>NADP(+)</name>
        <dbReference type="ChEBI" id="CHEBI:58349"/>
    </ligand>
</feature>
<keyword evidence="4 9" id="KW-0028">Amino-acid biosynthesis</keyword>
<dbReference type="EMBL" id="NGJY01000003">
    <property type="protein sequence ID" value="RSU02503.1"/>
    <property type="molecule type" value="Genomic_DNA"/>
</dbReference>
<sequence length="269" mass="28664">MKIGFIGAGNMAQAIIKGMLASGSFEASNIFLTASTYERAQQKAQQLGVSASTDNTSLVNEVDCLILAVKPNKFEGVLAELEPVLVEKQPIVVSIAAGLTLDNLANLISEHSAQRIIRVMPNMNVTIRKGVSALCSNLFVSEDDLLAVEKIFQSVGSTYRIEEKDFANFTSIAGCSPAYTYLFIDALSRAGVKNGLPKDIATKIAAETVLGSAETLLNVEDTPWDMIDKVCSPGGTTVAGLVALEDEKFISTVIKGLDATIKRDSELGQ</sequence>
<evidence type="ECO:0000256" key="11">
    <source>
        <dbReference type="PIRSR" id="PIRSR000193-1"/>
    </source>
</evidence>
<dbReference type="UniPathway" id="UPA00098">
    <property type="reaction ID" value="UER00361"/>
</dbReference>
<evidence type="ECO:0000313" key="14">
    <source>
        <dbReference type="EMBL" id="RSU02503.1"/>
    </source>
</evidence>
<evidence type="ECO:0000259" key="12">
    <source>
        <dbReference type="Pfam" id="PF03807"/>
    </source>
</evidence>
<comment type="catalytic activity">
    <reaction evidence="9">
        <text>L-proline + NADP(+) = (S)-1-pyrroline-5-carboxylate + NADPH + 2 H(+)</text>
        <dbReference type="Rhea" id="RHEA:14109"/>
        <dbReference type="ChEBI" id="CHEBI:15378"/>
        <dbReference type="ChEBI" id="CHEBI:17388"/>
        <dbReference type="ChEBI" id="CHEBI:57783"/>
        <dbReference type="ChEBI" id="CHEBI:58349"/>
        <dbReference type="ChEBI" id="CHEBI:60039"/>
        <dbReference type="EC" id="1.5.1.2"/>
    </reaction>
</comment>
<dbReference type="AlphaFoldDB" id="A0A430A6K8"/>
<keyword evidence="5 9" id="KW-0641">Proline biosynthesis</keyword>
<dbReference type="FunFam" id="3.40.50.720:FF:000190">
    <property type="entry name" value="Pyrroline-5-carboxylate reductase"/>
    <property type="match status" value="1"/>
</dbReference>
<comment type="catalytic activity">
    <reaction evidence="9">
        <text>L-proline + NAD(+) = (S)-1-pyrroline-5-carboxylate + NADH + 2 H(+)</text>
        <dbReference type="Rhea" id="RHEA:14105"/>
        <dbReference type="ChEBI" id="CHEBI:15378"/>
        <dbReference type="ChEBI" id="CHEBI:17388"/>
        <dbReference type="ChEBI" id="CHEBI:57540"/>
        <dbReference type="ChEBI" id="CHEBI:57945"/>
        <dbReference type="ChEBI" id="CHEBI:60039"/>
        <dbReference type="EC" id="1.5.1.2"/>
    </reaction>
</comment>
<dbReference type="HAMAP" id="MF_01925">
    <property type="entry name" value="P5C_reductase"/>
    <property type="match status" value="1"/>
</dbReference>
<evidence type="ECO:0000256" key="8">
    <source>
        <dbReference type="ARBA" id="ARBA00058118"/>
    </source>
</evidence>
<comment type="function">
    <text evidence="8 9">Catalyzes the reduction of 1-pyrroline-5-carboxylate (PCA) to L-proline.</text>
</comment>
<feature type="domain" description="Pyrroline-5-carboxylate reductase catalytic N-terminal" evidence="12">
    <location>
        <begin position="2"/>
        <end position="98"/>
    </location>
</feature>
<evidence type="ECO:0000259" key="13">
    <source>
        <dbReference type="Pfam" id="PF14748"/>
    </source>
</evidence>
<dbReference type="RefSeq" id="WP_126832226.1">
    <property type="nucleotide sequence ID" value="NZ_CBCRYB010000014.1"/>
</dbReference>
<keyword evidence="15" id="KW-1185">Reference proteome</keyword>
<dbReference type="InterPro" id="IPR028939">
    <property type="entry name" value="P5C_Rdtase_cat_N"/>
</dbReference>
<feature type="binding site" evidence="11">
    <location>
        <position position="55"/>
    </location>
    <ligand>
        <name>NADPH</name>
        <dbReference type="ChEBI" id="CHEBI:57783"/>
    </ligand>
</feature>
<accession>A0A430A6K8</accession>
<evidence type="ECO:0000256" key="6">
    <source>
        <dbReference type="ARBA" id="ARBA00022857"/>
    </source>
</evidence>